<feature type="transmembrane region" description="Helical" evidence="1">
    <location>
        <begin position="51"/>
        <end position="73"/>
    </location>
</feature>
<reference evidence="3 4" key="1">
    <citation type="journal article" date="2015" name="Nature">
        <title>rRNA introns, odd ribosomes, and small enigmatic genomes across a large radiation of phyla.</title>
        <authorList>
            <person name="Brown C.T."/>
            <person name="Hug L.A."/>
            <person name="Thomas B.C."/>
            <person name="Sharon I."/>
            <person name="Castelle C.J."/>
            <person name="Singh A."/>
            <person name="Wilkins M.J."/>
            <person name="Williams K.H."/>
            <person name="Banfield J.F."/>
        </authorList>
    </citation>
    <scope>NUCLEOTIDE SEQUENCE [LARGE SCALE GENOMIC DNA]</scope>
</reference>
<evidence type="ECO:0000313" key="4">
    <source>
        <dbReference type="Proteomes" id="UP000034917"/>
    </source>
</evidence>
<dbReference type="Gene3D" id="2.60.120.1060">
    <property type="entry name" value="NPCBM/NEW2 domain"/>
    <property type="match status" value="1"/>
</dbReference>
<dbReference type="Proteomes" id="UP000034917">
    <property type="component" value="Unassembled WGS sequence"/>
</dbReference>
<keyword evidence="1" id="KW-0812">Transmembrane</keyword>
<accession>A0A0G0IPG0</accession>
<protein>
    <submittedName>
        <fullName evidence="3">Integral membrane protein-like protein</fullName>
    </submittedName>
</protein>
<keyword evidence="1" id="KW-1133">Transmembrane helix</keyword>
<dbReference type="AlphaFoldDB" id="A0A0G0IPG0"/>
<feature type="transmembrane region" description="Helical" evidence="1">
    <location>
        <begin position="317"/>
        <end position="334"/>
    </location>
</feature>
<organism evidence="3 4">
    <name type="scientific">Candidatus Roizmanbacteria bacterium GW2011_GWC2_37_13</name>
    <dbReference type="NCBI Taxonomy" id="1618486"/>
    <lineage>
        <taxon>Bacteria</taxon>
        <taxon>Candidatus Roizmaniibacteriota</taxon>
    </lineage>
</organism>
<evidence type="ECO:0000256" key="1">
    <source>
        <dbReference type="SAM" id="Phobius"/>
    </source>
</evidence>
<name>A0A0G0IPG0_9BACT</name>
<feature type="transmembrane region" description="Helical" evidence="1">
    <location>
        <begin position="346"/>
        <end position="367"/>
    </location>
</feature>
<feature type="transmembrane region" description="Helical" evidence="1">
    <location>
        <begin position="133"/>
        <end position="151"/>
    </location>
</feature>
<feature type="transmembrane region" description="Helical" evidence="1">
    <location>
        <begin position="230"/>
        <end position="249"/>
    </location>
</feature>
<dbReference type="SUPFAM" id="SSF49785">
    <property type="entry name" value="Galactose-binding domain-like"/>
    <property type="match status" value="1"/>
</dbReference>
<dbReference type="InterPro" id="IPR008979">
    <property type="entry name" value="Galactose-bd-like_sf"/>
</dbReference>
<feature type="domain" description="Glycosyl hydrolase family 98 putative carbohydrate-binding module" evidence="2">
    <location>
        <begin position="368"/>
        <end position="514"/>
    </location>
</feature>
<keyword evidence="1" id="KW-0472">Membrane</keyword>
<dbReference type="EMBL" id="LBSV01000004">
    <property type="protein sequence ID" value="KKQ26069.1"/>
    <property type="molecule type" value="Genomic_DNA"/>
</dbReference>
<sequence length="514" mass="59882">LFADPYNIDQYWMDNNLLYLFLFKILIILSDIGIVFLIIKISKKLKMEWGWLLASIFFLNPAVLFDGVIWGQVDQFGLFLFLWAIYFFIDEKPKLASIIFTIAWLMKWQNILFIPIFYLFIYKKYSFSDLIKSFAVSLGTFAIIIFPFWFYREMASLLNLFTVNSNWFPWYSLNAFNGWWIASGLNGMKISDKTLVLGIINAKQFGLLLFSLFYFIASLNIFLAKKEESLKQFVLSSALVILSFFHLLTQSHERYLFHLLGFVIIFYFFKIEKKLTHTIGLLSIVSLGIFLNMYVSMAFNYPDQVYWPFSTETTRSLTLYISMFQIVTFIYIFVRYFSSFIRKNYLWVVAASVVFMGFLITKNYSYFLGKPISLTKITPVGIQQDYLKPMINMTVESARGVKYWNRLSNNYYFYNQGIGAHANSEISYGLGKRFSKLITDFGIDTEAGDQNKAVFIIQGDGRELYRSKPKGKYDLPESISVSIYGIDKLSLIVQKTGESNNGLHADWLNPVLIR</sequence>
<feature type="transmembrane region" description="Helical" evidence="1">
    <location>
        <begin position="255"/>
        <end position="271"/>
    </location>
</feature>
<evidence type="ECO:0000259" key="2">
    <source>
        <dbReference type="SMART" id="SM00776"/>
    </source>
</evidence>
<evidence type="ECO:0000313" key="3">
    <source>
        <dbReference type="EMBL" id="KKQ26069.1"/>
    </source>
</evidence>
<dbReference type="InterPro" id="IPR038637">
    <property type="entry name" value="NPCBM_sf"/>
</dbReference>
<proteinExistence type="predicted"/>
<dbReference type="InterPro" id="IPR013222">
    <property type="entry name" value="Glyco_hyd_98_carb-bd"/>
</dbReference>
<feature type="transmembrane region" description="Helical" evidence="1">
    <location>
        <begin position="95"/>
        <end position="121"/>
    </location>
</feature>
<feature type="non-terminal residue" evidence="3">
    <location>
        <position position="1"/>
    </location>
</feature>
<feature type="transmembrane region" description="Helical" evidence="1">
    <location>
        <begin position="205"/>
        <end position="223"/>
    </location>
</feature>
<feature type="transmembrane region" description="Helical" evidence="1">
    <location>
        <begin position="278"/>
        <end position="297"/>
    </location>
</feature>
<gene>
    <name evidence="3" type="ORF">US40_C0004G0104</name>
</gene>
<feature type="transmembrane region" description="Helical" evidence="1">
    <location>
        <begin position="17"/>
        <end position="39"/>
    </location>
</feature>
<comment type="caution">
    <text evidence="3">The sequence shown here is derived from an EMBL/GenBank/DDBJ whole genome shotgun (WGS) entry which is preliminary data.</text>
</comment>
<dbReference type="SMART" id="SM00776">
    <property type="entry name" value="NPCBM"/>
    <property type="match status" value="1"/>
</dbReference>
<dbReference type="Pfam" id="PF08305">
    <property type="entry name" value="NPCBM"/>
    <property type="match status" value="1"/>
</dbReference>